<name>A0A916JCJ4_9BACT</name>
<dbReference type="Proteomes" id="UP000680038">
    <property type="component" value="Unassembled WGS sequence"/>
</dbReference>
<sequence length="375" mass="42559">MKIIDKGKIPTPDHDKNFRSNTFPCIEILPSGRWLAAFKAAEIKGDCAFQHAVMTWSDDEGKTWITPYEPVKLPDINGTPGLSRIMYFLSLGGSRVLMLANWMDASDMSLPYYNPDQENLKDTRIFTSISEDEGETWSSPQLMNIPGITDPVPLTGAPFRLGNGIIVCQFEINKSENDTSPWVHRSAMVFSDDDGKTWNDPVVVTEVPDMYYWDQRPVILQDGRTIVDFFWTLDGKKQEYINIHGRESTDGGKTWGELWDTGIYGQPGPSVDLGDGRLVTISIDRTVHPVITVRISYDRGRTFDEPLVVFEKNNLNRQDSRQISMNDAWDEMAAFSVGHPALEKINDNELLAYYYAGDHTDETSIEFVRIQIRET</sequence>
<accession>A0A916JCJ4</accession>
<dbReference type="InterPro" id="IPR011040">
    <property type="entry name" value="Sialidase"/>
</dbReference>
<reference evidence="2" key="1">
    <citation type="submission" date="2021-04" db="EMBL/GenBank/DDBJ databases">
        <authorList>
            <person name="Rodrigo-Torres L."/>
            <person name="Arahal R. D."/>
            <person name="Lucena T."/>
        </authorList>
    </citation>
    <scope>NUCLEOTIDE SEQUENCE</scope>
    <source>
        <strain evidence="2">CECT 9275</strain>
    </source>
</reference>
<dbReference type="InterPro" id="IPR036278">
    <property type="entry name" value="Sialidase_sf"/>
</dbReference>
<feature type="domain" description="Sialidase" evidence="1">
    <location>
        <begin position="107"/>
        <end position="313"/>
    </location>
</feature>
<dbReference type="RefSeq" id="WP_215239441.1">
    <property type="nucleotide sequence ID" value="NZ_CAJRAF010000002.1"/>
</dbReference>
<proteinExistence type="predicted"/>
<protein>
    <recommendedName>
        <fullName evidence="1">Sialidase domain-containing protein</fullName>
    </recommendedName>
</protein>
<dbReference type="Gene3D" id="2.120.10.10">
    <property type="match status" value="1"/>
</dbReference>
<dbReference type="CDD" id="cd15482">
    <property type="entry name" value="Sialidase_non-viral"/>
    <property type="match status" value="1"/>
</dbReference>
<dbReference type="EMBL" id="CAJRAF010000002">
    <property type="protein sequence ID" value="CAG5002370.1"/>
    <property type="molecule type" value="Genomic_DNA"/>
</dbReference>
<evidence type="ECO:0000259" key="1">
    <source>
        <dbReference type="Pfam" id="PF13088"/>
    </source>
</evidence>
<evidence type="ECO:0000313" key="2">
    <source>
        <dbReference type="EMBL" id="CAG5002370.1"/>
    </source>
</evidence>
<gene>
    <name evidence="2" type="ORF">DYBT9275_02877</name>
</gene>
<dbReference type="Pfam" id="PF13088">
    <property type="entry name" value="BNR_2"/>
    <property type="match status" value="1"/>
</dbReference>
<comment type="caution">
    <text evidence="2">The sequence shown here is derived from an EMBL/GenBank/DDBJ whole genome shotgun (WGS) entry which is preliminary data.</text>
</comment>
<dbReference type="AlphaFoldDB" id="A0A916JCJ4"/>
<keyword evidence="3" id="KW-1185">Reference proteome</keyword>
<dbReference type="PANTHER" id="PTHR43752">
    <property type="entry name" value="BNR/ASP-BOX REPEAT FAMILY PROTEIN"/>
    <property type="match status" value="1"/>
</dbReference>
<organism evidence="2 3">
    <name type="scientific">Dyadobacter helix</name>
    <dbReference type="NCBI Taxonomy" id="2822344"/>
    <lineage>
        <taxon>Bacteria</taxon>
        <taxon>Pseudomonadati</taxon>
        <taxon>Bacteroidota</taxon>
        <taxon>Cytophagia</taxon>
        <taxon>Cytophagales</taxon>
        <taxon>Spirosomataceae</taxon>
        <taxon>Dyadobacter</taxon>
    </lineage>
</organism>
<dbReference type="SUPFAM" id="SSF50939">
    <property type="entry name" value="Sialidases"/>
    <property type="match status" value="1"/>
</dbReference>
<dbReference type="PANTHER" id="PTHR43752:SF2">
    <property type="entry name" value="BNR_ASP-BOX REPEAT FAMILY PROTEIN"/>
    <property type="match status" value="1"/>
</dbReference>
<evidence type="ECO:0000313" key="3">
    <source>
        <dbReference type="Proteomes" id="UP000680038"/>
    </source>
</evidence>